<dbReference type="Gene3D" id="1.10.1660.10">
    <property type="match status" value="1"/>
</dbReference>
<proteinExistence type="predicted"/>
<keyword evidence="1" id="KW-0678">Repressor</keyword>
<evidence type="ECO:0000256" key="4">
    <source>
        <dbReference type="ARBA" id="ARBA00023163"/>
    </source>
</evidence>
<dbReference type="PANTHER" id="PTHR30204">
    <property type="entry name" value="REDOX-CYCLING DRUG-SENSING TRANSCRIPTIONAL ACTIVATOR SOXR"/>
    <property type="match status" value="1"/>
</dbReference>
<dbReference type="SMART" id="SM00422">
    <property type="entry name" value="HTH_MERR"/>
    <property type="match status" value="1"/>
</dbReference>
<keyword evidence="3" id="KW-0238">DNA-binding</keyword>
<evidence type="ECO:0000313" key="6">
    <source>
        <dbReference type="EMBL" id="SNR73237.1"/>
    </source>
</evidence>
<dbReference type="Pfam" id="PF02607">
    <property type="entry name" value="B12-binding_2"/>
    <property type="match status" value="1"/>
</dbReference>
<dbReference type="RefSeq" id="WP_089382653.1">
    <property type="nucleotide sequence ID" value="NZ_FZNT01000010.1"/>
</dbReference>
<evidence type="ECO:0000313" key="7">
    <source>
        <dbReference type="Proteomes" id="UP000198384"/>
    </source>
</evidence>
<protein>
    <submittedName>
        <fullName evidence="6">B12 binding domain-containing protein</fullName>
    </submittedName>
</protein>
<dbReference type="Gene3D" id="3.40.50.280">
    <property type="entry name" value="Cobalamin-binding domain"/>
    <property type="match status" value="1"/>
</dbReference>
<dbReference type="GO" id="GO:0003677">
    <property type="term" value="F:DNA binding"/>
    <property type="evidence" value="ECO:0007669"/>
    <property type="project" value="UniProtKB-KW"/>
</dbReference>
<evidence type="ECO:0000256" key="1">
    <source>
        <dbReference type="ARBA" id="ARBA00022491"/>
    </source>
</evidence>
<dbReference type="InterPro" id="IPR036594">
    <property type="entry name" value="Meth_synthase_dom"/>
</dbReference>
<dbReference type="EMBL" id="FZNT01000010">
    <property type="protein sequence ID" value="SNR73237.1"/>
    <property type="molecule type" value="Genomic_DNA"/>
</dbReference>
<dbReference type="InterPro" id="IPR009061">
    <property type="entry name" value="DNA-bd_dom_put_sf"/>
</dbReference>
<dbReference type="AlphaFoldDB" id="A0A238YQ17"/>
<dbReference type="Pfam" id="PF13411">
    <property type="entry name" value="MerR_1"/>
    <property type="match status" value="1"/>
</dbReference>
<dbReference type="Proteomes" id="UP000198384">
    <property type="component" value="Unassembled WGS sequence"/>
</dbReference>
<feature type="domain" description="HTH merR-type" evidence="5">
    <location>
        <begin position="7"/>
        <end position="76"/>
    </location>
</feature>
<keyword evidence="2" id="KW-0805">Transcription regulation</keyword>
<dbReference type="InterPro" id="IPR003759">
    <property type="entry name" value="Cbl-bd_cap"/>
</dbReference>
<dbReference type="PANTHER" id="PTHR30204:SF69">
    <property type="entry name" value="MERR-FAMILY TRANSCRIPTIONAL REGULATOR"/>
    <property type="match status" value="1"/>
</dbReference>
<dbReference type="OrthoDB" id="9800334at2"/>
<dbReference type="InterPro" id="IPR000551">
    <property type="entry name" value="MerR-type_HTH_dom"/>
</dbReference>
<gene>
    <name evidence="6" type="ORF">SAMN06265371_11084</name>
</gene>
<evidence type="ECO:0000259" key="5">
    <source>
        <dbReference type="PROSITE" id="PS50937"/>
    </source>
</evidence>
<dbReference type="InterPro" id="IPR047057">
    <property type="entry name" value="MerR_fam"/>
</dbReference>
<reference evidence="6 7" key="1">
    <citation type="submission" date="2017-06" db="EMBL/GenBank/DDBJ databases">
        <authorList>
            <person name="Kim H.J."/>
            <person name="Triplett B.A."/>
        </authorList>
    </citation>
    <scope>NUCLEOTIDE SEQUENCE [LARGE SCALE GENOMIC DNA]</scope>
    <source>
        <strain evidence="6 7">DSM 29150</strain>
    </source>
</reference>
<keyword evidence="4" id="KW-0804">Transcription</keyword>
<sequence>MNNIKSEFTIKDLENFSGIKAHTIRIWEKRYNLLAPNRTDSNIRYYDIDNLLKLLNVSYLNANGYKISKISELPESKLNATVRELVAKNGADSQASNTLKLAMLNFDENLFNITYNNLIAQSSLRAVFKNVFLPFLNEIGLLWQVNSITPAHEHFITNLIKQKIFINIERLQLSSPTNFDKIFVLYLPMNEIHELGLLYLHFELLLHGYQSIYLGPSVPSENLGDVQKVYNSICFVSFLTVEPSKESVSEYVENIENMVLEGTEDELWLMGRKTTEEEVVAKSDKVRIFKSLDELLNNL</sequence>
<keyword evidence="7" id="KW-1185">Reference proteome</keyword>
<dbReference type="CDD" id="cd01104">
    <property type="entry name" value="HTH_MlrA-CarA"/>
    <property type="match status" value="1"/>
</dbReference>
<accession>A0A238YQ17</accession>
<dbReference type="GO" id="GO:0003700">
    <property type="term" value="F:DNA-binding transcription factor activity"/>
    <property type="evidence" value="ECO:0007669"/>
    <property type="project" value="InterPro"/>
</dbReference>
<name>A0A238YQ17_9FLAO</name>
<dbReference type="PROSITE" id="PS50937">
    <property type="entry name" value="HTH_MERR_2"/>
    <property type="match status" value="1"/>
</dbReference>
<evidence type="ECO:0000256" key="3">
    <source>
        <dbReference type="ARBA" id="ARBA00023125"/>
    </source>
</evidence>
<organism evidence="6 7">
    <name type="scientific">Lutibacter agarilyticus</name>
    <dbReference type="NCBI Taxonomy" id="1109740"/>
    <lineage>
        <taxon>Bacteria</taxon>
        <taxon>Pseudomonadati</taxon>
        <taxon>Bacteroidota</taxon>
        <taxon>Flavobacteriia</taxon>
        <taxon>Flavobacteriales</taxon>
        <taxon>Flavobacteriaceae</taxon>
        <taxon>Lutibacter</taxon>
    </lineage>
</organism>
<dbReference type="Gene3D" id="1.10.1240.10">
    <property type="entry name" value="Methionine synthase domain"/>
    <property type="match status" value="1"/>
</dbReference>
<evidence type="ECO:0000256" key="2">
    <source>
        <dbReference type="ARBA" id="ARBA00023015"/>
    </source>
</evidence>
<dbReference type="SUPFAM" id="SSF46955">
    <property type="entry name" value="Putative DNA-binding domain"/>
    <property type="match status" value="1"/>
</dbReference>